<protein>
    <submittedName>
        <fullName evidence="1">Uncharacterized protein</fullName>
    </submittedName>
</protein>
<dbReference type="AlphaFoldDB" id="A0A2D4L574"/>
<organism evidence="1">
    <name type="scientific">Micrurus paraensis</name>
    <dbReference type="NCBI Taxonomy" id="1970185"/>
    <lineage>
        <taxon>Eukaryota</taxon>
        <taxon>Metazoa</taxon>
        <taxon>Chordata</taxon>
        <taxon>Craniata</taxon>
        <taxon>Vertebrata</taxon>
        <taxon>Euteleostomi</taxon>
        <taxon>Lepidosauria</taxon>
        <taxon>Squamata</taxon>
        <taxon>Bifurcata</taxon>
        <taxon>Unidentata</taxon>
        <taxon>Episquamata</taxon>
        <taxon>Toxicofera</taxon>
        <taxon>Serpentes</taxon>
        <taxon>Colubroidea</taxon>
        <taxon>Elapidae</taxon>
        <taxon>Elapinae</taxon>
        <taxon>Micrurus</taxon>
    </lineage>
</organism>
<accession>A0A2D4L574</accession>
<reference evidence="1" key="2">
    <citation type="submission" date="2017-11" db="EMBL/GenBank/DDBJ databases">
        <title>Coralsnake Venomics: Analyses of Venom Gland Transcriptomes and Proteomes of Six Brazilian Taxa.</title>
        <authorList>
            <person name="Aird S.D."/>
            <person name="Jorge da Silva N."/>
            <person name="Qiu L."/>
            <person name="Villar-Briones A."/>
            <person name="Aparecida-Saddi V."/>
            <person name="Campos-Telles M.P."/>
            <person name="Grau M."/>
            <person name="Mikheyev A.S."/>
        </authorList>
    </citation>
    <scope>NUCLEOTIDE SEQUENCE</scope>
    <source>
        <tissue evidence="1">Venom_gland</tissue>
    </source>
</reference>
<name>A0A2D4L574_9SAUR</name>
<sequence>MGSPCSAAASFNDGLKLSQCKKQQPLLNNQFFHLQLSQCPSCFIFTNFFTQCQDSEGERIIVQLKEILRMSKKNELSTIAVLWFSLKWTLHLMIKLLVPVTVTK</sequence>
<proteinExistence type="predicted"/>
<dbReference type="EMBL" id="IACL01107088">
    <property type="protein sequence ID" value="LAB16070.1"/>
    <property type="molecule type" value="Transcribed_RNA"/>
</dbReference>
<reference evidence="1" key="1">
    <citation type="submission" date="2017-07" db="EMBL/GenBank/DDBJ databases">
        <authorList>
            <person name="Mikheyev A."/>
            <person name="Grau M."/>
        </authorList>
    </citation>
    <scope>NUCLEOTIDE SEQUENCE</scope>
    <source>
        <tissue evidence="1">Venom_gland</tissue>
    </source>
</reference>
<evidence type="ECO:0000313" key="1">
    <source>
        <dbReference type="EMBL" id="LAB16070.1"/>
    </source>
</evidence>